<keyword evidence="1" id="KW-0479">Metal-binding</keyword>
<protein>
    <submittedName>
        <fullName evidence="4">Metallophosphoesterase</fullName>
    </submittedName>
</protein>
<dbReference type="PANTHER" id="PTHR31302">
    <property type="entry name" value="TRANSMEMBRANE PROTEIN WITH METALLOPHOSPHOESTERASE DOMAIN-RELATED"/>
    <property type="match status" value="1"/>
</dbReference>
<dbReference type="Pfam" id="PF00149">
    <property type="entry name" value="Metallophos"/>
    <property type="match status" value="1"/>
</dbReference>
<evidence type="ECO:0000256" key="2">
    <source>
        <dbReference type="ARBA" id="ARBA00022801"/>
    </source>
</evidence>
<feature type="domain" description="Calcineurin-like phosphoesterase" evidence="3">
    <location>
        <begin position="44"/>
        <end position="218"/>
    </location>
</feature>
<name>M1LVV9_9CLOT</name>
<evidence type="ECO:0000259" key="3">
    <source>
        <dbReference type="Pfam" id="PF00149"/>
    </source>
</evidence>
<sequence>MIKNIVLLLGLSLITTYTYLDNKLLGISKYKIVNNKIPREFNNFKIIHLSDFHNYKYIGDNNSTVIGKIDNEKPNIIVMTGDMVNKYDKKFDNFFSLVEALSGKYEMYYIVGNHEKRLNCYYLNLIMTKLKNLNVKVINNQKITLTRKQDCINLYGLDIPLSFYKIKNRPSNIEEIVSTELIKCKGKEYNILLVHNPLYFDFYAKHNIDLTLAGHVHGGMIRIPFIGGLLSPERKFFPKYNSGIYDIDNKKLIVSRGMGHSSPGIRIFNMPEIVSITLQN</sequence>
<dbReference type="AlphaFoldDB" id="M1LVV9"/>
<evidence type="ECO:0000313" key="4">
    <source>
        <dbReference type="EMBL" id="AGF57295.1"/>
    </source>
</evidence>
<reference evidence="4 5" key="1">
    <citation type="submission" date="2013-02" db="EMBL/GenBank/DDBJ databases">
        <title>Genome sequence of Clostridium saccharoperbutylacetonicum N1-4(HMT).</title>
        <authorList>
            <person name="Poehlein A."/>
            <person name="Daniel R."/>
        </authorList>
    </citation>
    <scope>NUCLEOTIDE SEQUENCE [LARGE SCALE GENOMIC DNA]</scope>
    <source>
        <strain evidence="5">N1-4(HMT)</strain>
    </source>
</reference>
<evidence type="ECO:0000256" key="1">
    <source>
        <dbReference type="ARBA" id="ARBA00022723"/>
    </source>
</evidence>
<keyword evidence="5" id="KW-1185">Reference proteome</keyword>
<dbReference type="GO" id="GO:0016020">
    <property type="term" value="C:membrane"/>
    <property type="evidence" value="ECO:0007669"/>
    <property type="project" value="GOC"/>
</dbReference>
<dbReference type="InterPro" id="IPR051158">
    <property type="entry name" value="Metallophosphoesterase_sf"/>
</dbReference>
<dbReference type="KEGG" id="csr:Cspa_c35340"/>
<dbReference type="GO" id="GO:0009245">
    <property type="term" value="P:lipid A biosynthetic process"/>
    <property type="evidence" value="ECO:0007669"/>
    <property type="project" value="TreeGrafter"/>
</dbReference>
<dbReference type="PATRIC" id="fig|931276.5.peg.3560"/>
<dbReference type="RefSeq" id="WP_015393611.1">
    <property type="nucleotide sequence ID" value="NC_020291.1"/>
</dbReference>
<dbReference type="Proteomes" id="UP000011728">
    <property type="component" value="Chromosome"/>
</dbReference>
<dbReference type="EMBL" id="CP004121">
    <property type="protein sequence ID" value="AGF57295.1"/>
    <property type="molecule type" value="Genomic_DNA"/>
</dbReference>
<dbReference type="PANTHER" id="PTHR31302:SF31">
    <property type="entry name" value="PHOSPHODIESTERASE YAEI"/>
    <property type="match status" value="1"/>
</dbReference>
<evidence type="ECO:0000313" key="5">
    <source>
        <dbReference type="Proteomes" id="UP000011728"/>
    </source>
</evidence>
<dbReference type="SUPFAM" id="SSF56300">
    <property type="entry name" value="Metallo-dependent phosphatases"/>
    <property type="match status" value="1"/>
</dbReference>
<accession>M1LVV9</accession>
<proteinExistence type="predicted"/>
<dbReference type="GO" id="GO:0046872">
    <property type="term" value="F:metal ion binding"/>
    <property type="evidence" value="ECO:0007669"/>
    <property type="project" value="UniProtKB-KW"/>
</dbReference>
<dbReference type="eggNOG" id="COG1408">
    <property type="taxonomic scope" value="Bacteria"/>
</dbReference>
<dbReference type="STRING" id="36745.CLSAP_33080"/>
<gene>
    <name evidence="4" type="ORF">Cspa_c35340</name>
</gene>
<dbReference type="GO" id="GO:0008758">
    <property type="term" value="F:UDP-2,3-diacylglucosamine hydrolase activity"/>
    <property type="evidence" value="ECO:0007669"/>
    <property type="project" value="TreeGrafter"/>
</dbReference>
<dbReference type="OrthoDB" id="9780884at2"/>
<organism evidence="4 5">
    <name type="scientific">Clostridium saccharoperbutylacetonicum N1-4(HMT)</name>
    <dbReference type="NCBI Taxonomy" id="931276"/>
    <lineage>
        <taxon>Bacteria</taxon>
        <taxon>Bacillati</taxon>
        <taxon>Bacillota</taxon>
        <taxon>Clostridia</taxon>
        <taxon>Eubacteriales</taxon>
        <taxon>Clostridiaceae</taxon>
        <taxon>Clostridium</taxon>
    </lineage>
</organism>
<dbReference type="InterPro" id="IPR029052">
    <property type="entry name" value="Metallo-depent_PP-like"/>
</dbReference>
<dbReference type="Gene3D" id="3.60.21.10">
    <property type="match status" value="1"/>
</dbReference>
<keyword evidence="2" id="KW-0378">Hydrolase</keyword>
<dbReference type="HOGENOM" id="CLU_025443_1_0_9"/>
<dbReference type="InterPro" id="IPR004843">
    <property type="entry name" value="Calcineurin-like_PHP"/>
</dbReference>